<evidence type="ECO:0000256" key="4">
    <source>
        <dbReference type="ARBA" id="ARBA00023015"/>
    </source>
</evidence>
<organism evidence="9 10">
    <name type="scientific">Umbelopsis vinacea</name>
    <dbReference type="NCBI Taxonomy" id="44442"/>
    <lineage>
        <taxon>Eukaryota</taxon>
        <taxon>Fungi</taxon>
        <taxon>Fungi incertae sedis</taxon>
        <taxon>Mucoromycota</taxon>
        <taxon>Mucoromycotina</taxon>
        <taxon>Umbelopsidomycetes</taxon>
        <taxon>Umbelopsidales</taxon>
        <taxon>Umbelopsidaceae</taxon>
        <taxon>Umbelopsis</taxon>
    </lineage>
</organism>
<evidence type="ECO:0000313" key="10">
    <source>
        <dbReference type="Proteomes" id="UP000612746"/>
    </source>
</evidence>
<evidence type="ECO:0000256" key="5">
    <source>
        <dbReference type="ARBA" id="ARBA00023163"/>
    </source>
</evidence>
<dbReference type="Gene3D" id="1.10.10.790">
    <property type="entry name" value="Surp module"/>
    <property type="match status" value="2"/>
</dbReference>
<evidence type="ECO:0000256" key="1">
    <source>
        <dbReference type="ARBA" id="ARBA00022664"/>
    </source>
</evidence>
<evidence type="ECO:0000256" key="6">
    <source>
        <dbReference type="ARBA" id="ARBA00023187"/>
    </source>
</evidence>
<dbReference type="SMART" id="SM00648">
    <property type="entry name" value="SWAP"/>
    <property type="match status" value="2"/>
</dbReference>
<feature type="domain" description="SURP motif" evidence="8">
    <location>
        <begin position="208"/>
        <end position="253"/>
    </location>
</feature>
<accession>A0A8H7Q7U5</accession>
<protein>
    <recommendedName>
        <fullName evidence="8">SURP motif domain-containing protein</fullName>
    </recommendedName>
</protein>
<dbReference type="Pfam" id="PF01805">
    <property type="entry name" value="Surp"/>
    <property type="match status" value="2"/>
</dbReference>
<dbReference type="PANTHER" id="PTHR13161">
    <property type="entry name" value="SPLICING FACTOR SUPPRESSOR OF WHITE APRICOT"/>
    <property type="match status" value="1"/>
</dbReference>
<feature type="domain" description="SURP motif" evidence="8">
    <location>
        <begin position="306"/>
        <end position="348"/>
    </location>
</feature>
<dbReference type="AlphaFoldDB" id="A0A8H7Q7U5"/>
<feature type="region of interest" description="Disordered" evidence="7">
    <location>
        <begin position="359"/>
        <end position="395"/>
    </location>
</feature>
<dbReference type="InterPro" id="IPR019147">
    <property type="entry name" value="SWAP_N_domain"/>
</dbReference>
<keyword evidence="10" id="KW-1185">Reference proteome</keyword>
<feature type="compositionally biased region" description="Basic and acidic residues" evidence="7">
    <location>
        <begin position="278"/>
        <end position="300"/>
    </location>
</feature>
<comment type="caution">
    <text evidence="9">The sequence shown here is derived from an EMBL/GenBank/DDBJ whole genome shotgun (WGS) entry which is preliminary data.</text>
</comment>
<dbReference type="OrthoDB" id="447637at2759"/>
<dbReference type="Proteomes" id="UP000612746">
    <property type="component" value="Unassembled WGS sequence"/>
</dbReference>
<sequence>MADSQPLFFSQTLLPENSEVQPQPYRNRRKRKANYKEKEPEQELLIFGYEARVFTDDEAAKRIDDGKHLIPWQGIQDNPILVDRFDARNLLDELDGLKFRNKAPSIDSDDELLDAERYADLDSDEEELFQMSDEDERNQYVEEKRKRRRMEQEQKTYQYSYDDESQSNIGNNVEEKILEPEEVIENIRCSFQIPNDLEKPKTQKQVDIIEKTAKFIASSSTEAVQMEITIQAKQASNPLFAFLHKDNRLYKFYRHILWLSNSGLSGYGSSDSDSDAEEEKKQESNDKIEDTAKSTEQPNHDDIYEAIEKTAAFVAKAGPSLESKIKEKHLGNPKFAFLQPWNEHHAYYRSRVADIASTLPTTSKQPMQPVEPAATPIPPPANQLSDSDQQKQLQNERLAKVRALLASKGQPT</sequence>
<feature type="compositionally biased region" description="Polar residues" evidence="7">
    <location>
        <begin position="7"/>
        <end position="21"/>
    </location>
</feature>
<keyword evidence="4" id="KW-0805">Transcription regulation</keyword>
<keyword evidence="3" id="KW-0694">RNA-binding</keyword>
<feature type="region of interest" description="Disordered" evidence="7">
    <location>
        <begin position="267"/>
        <end position="300"/>
    </location>
</feature>
<proteinExistence type="predicted"/>
<evidence type="ECO:0000256" key="2">
    <source>
        <dbReference type="ARBA" id="ARBA00022737"/>
    </source>
</evidence>
<dbReference type="PROSITE" id="PS50128">
    <property type="entry name" value="SURP"/>
    <property type="match status" value="2"/>
</dbReference>
<keyword evidence="6" id="KW-0508">mRNA splicing</keyword>
<dbReference type="EMBL" id="JAEPRA010000003">
    <property type="protein sequence ID" value="KAG2187607.1"/>
    <property type="molecule type" value="Genomic_DNA"/>
</dbReference>
<keyword evidence="5" id="KW-0804">Transcription</keyword>
<dbReference type="Pfam" id="PF09750">
    <property type="entry name" value="DRY_EERY"/>
    <property type="match status" value="1"/>
</dbReference>
<dbReference type="SUPFAM" id="SSF109905">
    <property type="entry name" value="Surp module (SWAP domain)"/>
    <property type="match status" value="2"/>
</dbReference>
<dbReference type="InterPro" id="IPR035967">
    <property type="entry name" value="SWAP/Surp_sf"/>
</dbReference>
<name>A0A8H7Q7U5_9FUNG</name>
<evidence type="ECO:0000259" key="8">
    <source>
        <dbReference type="PROSITE" id="PS50128"/>
    </source>
</evidence>
<dbReference type="GO" id="GO:0003723">
    <property type="term" value="F:RNA binding"/>
    <property type="evidence" value="ECO:0007669"/>
    <property type="project" value="UniProtKB-KW"/>
</dbReference>
<evidence type="ECO:0000256" key="7">
    <source>
        <dbReference type="SAM" id="MobiDB-lite"/>
    </source>
</evidence>
<keyword evidence="1" id="KW-0507">mRNA processing</keyword>
<dbReference type="InterPro" id="IPR000061">
    <property type="entry name" value="Surp"/>
</dbReference>
<dbReference type="SMART" id="SM01141">
    <property type="entry name" value="DRY_EERY"/>
    <property type="match status" value="1"/>
</dbReference>
<dbReference type="PANTHER" id="PTHR13161:SF15">
    <property type="entry name" value="SPLICING FACTOR, SUPPRESSOR OF WHITE-APRICOT HOMOLOG"/>
    <property type="match status" value="1"/>
</dbReference>
<reference evidence="9" key="1">
    <citation type="submission" date="2020-12" db="EMBL/GenBank/DDBJ databases">
        <title>Metabolic potential, ecology and presence of endohyphal bacteria is reflected in genomic diversity of Mucoromycotina.</title>
        <authorList>
            <person name="Muszewska A."/>
            <person name="Okrasinska A."/>
            <person name="Steczkiewicz K."/>
            <person name="Drgas O."/>
            <person name="Orlowska M."/>
            <person name="Perlinska-Lenart U."/>
            <person name="Aleksandrzak-Piekarczyk T."/>
            <person name="Szatraj K."/>
            <person name="Zielenkiewicz U."/>
            <person name="Pilsyk S."/>
            <person name="Malc E."/>
            <person name="Mieczkowski P."/>
            <person name="Kruszewska J.S."/>
            <person name="Biernat P."/>
            <person name="Pawlowska J."/>
        </authorList>
    </citation>
    <scope>NUCLEOTIDE SEQUENCE</scope>
    <source>
        <strain evidence="9">WA0000051536</strain>
    </source>
</reference>
<feature type="region of interest" description="Disordered" evidence="7">
    <location>
        <begin position="1"/>
        <end position="37"/>
    </location>
</feature>
<dbReference type="InterPro" id="IPR040397">
    <property type="entry name" value="SWAP"/>
</dbReference>
<gene>
    <name evidence="9" type="ORF">INT44_005296</name>
</gene>
<evidence type="ECO:0000313" key="9">
    <source>
        <dbReference type="EMBL" id="KAG2187607.1"/>
    </source>
</evidence>
<feature type="compositionally biased region" description="Low complexity" evidence="7">
    <location>
        <begin position="382"/>
        <end position="395"/>
    </location>
</feature>
<evidence type="ECO:0000256" key="3">
    <source>
        <dbReference type="ARBA" id="ARBA00022884"/>
    </source>
</evidence>
<dbReference type="GO" id="GO:0000395">
    <property type="term" value="P:mRNA 5'-splice site recognition"/>
    <property type="evidence" value="ECO:0007669"/>
    <property type="project" value="TreeGrafter"/>
</dbReference>
<keyword evidence="2" id="KW-0677">Repeat</keyword>